<keyword evidence="2" id="KW-1185">Reference proteome</keyword>
<evidence type="ECO:0000313" key="2">
    <source>
        <dbReference type="Proteomes" id="UP001204151"/>
    </source>
</evidence>
<accession>A0ABT1ZZ09</accession>
<reference evidence="1 2" key="1">
    <citation type="submission" date="2022-08" db="EMBL/GenBank/DDBJ databases">
        <title>Reclassification of Massilia species as members of the genera Telluria, Duganella, Pseudoduganella, Mokoshia gen. nov. and Zemynaea gen. nov. using orthogonal and non-orthogonal genome-based approaches.</title>
        <authorList>
            <person name="Bowman J.P."/>
        </authorList>
    </citation>
    <scope>NUCLEOTIDE SEQUENCE [LARGE SCALE GENOMIC DNA]</scope>
    <source>
        <strain evidence="1 2">JCM 31316</strain>
    </source>
</reference>
<protein>
    <submittedName>
        <fullName evidence="1">Uncharacterized protein</fullName>
    </submittedName>
</protein>
<organism evidence="1 2">
    <name type="scientific">Massilia pinisoli</name>
    <dbReference type="NCBI Taxonomy" id="1772194"/>
    <lineage>
        <taxon>Bacteria</taxon>
        <taxon>Pseudomonadati</taxon>
        <taxon>Pseudomonadota</taxon>
        <taxon>Betaproteobacteria</taxon>
        <taxon>Burkholderiales</taxon>
        <taxon>Oxalobacteraceae</taxon>
        <taxon>Telluria group</taxon>
        <taxon>Massilia</taxon>
    </lineage>
</organism>
<comment type="caution">
    <text evidence="1">The sequence shown here is derived from an EMBL/GenBank/DDBJ whole genome shotgun (WGS) entry which is preliminary data.</text>
</comment>
<sequence>MHSLTAIGCLVALSACGGGGGGGSGSASTPVQTSSLTTITAANAPKAASNGYAATNAIGQSSSLTGAVTGVTIAPAGVGVVTPMLDLVKQAVSQNGAKLLTGVTVSNACTGGGSMTIDATLHSQTTLSNGDTMSVTAKDCIEDGSTMNGAVSISISGVSGDVVNGTSGAVTLDMRFSGLNVATGSTNEVLGGDMKIALTATSATDIALTISGNSLQVTEQQAGTTVATRTLTGYSLTGGQHGTTVTAAANFAVSGNANGLGQFAYTVQSVQPLVSTTMSDVPTSGSFIVNGAASSVTATIVPTGVRLDYSAKGDGVITQTSTVSWTSFVGA</sequence>
<evidence type="ECO:0000313" key="1">
    <source>
        <dbReference type="EMBL" id="MCS0585162.1"/>
    </source>
</evidence>
<dbReference type="EMBL" id="JANUGW010000029">
    <property type="protein sequence ID" value="MCS0585162.1"/>
    <property type="molecule type" value="Genomic_DNA"/>
</dbReference>
<dbReference type="Proteomes" id="UP001204151">
    <property type="component" value="Unassembled WGS sequence"/>
</dbReference>
<gene>
    <name evidence="1" type="ORF">NX784_26595</name>
</gene>
<proteinExistence type="predicted"/>
<dbReference type="RefSeq" id="WP_258819691.1">
    <property type="nucleotide sequence ID" value="NZ_JANUGW010000029.1"/>
</dbReference>
<name>A0ABT1ZZ09_9BURK</name>